<dbReference type="EMBL" id="GAIX01008957">
    <property type="protein sequence ID" value="JAA83603.1"/>
    <property type="molecule type" value="Transcribed_RNA"/>
</dbReference>
<feature type="region of interest" description="Disordered" evidence="1">
    <location>
        <begin position="1"/>
        <end position="23"/>
    </location>
</feature>
<feature type="non-terminal residue" evidence="2">
    <location>
        <position position="1"/>
    </location>
</feature>
<organism evidence="2">
    <name type="scientific">Pararge aegeria</name>
    <name type="common">speckled wood butterfly</name>
    <dbReference type="NCBI Taxonomy" id="116150"/>
    <lineage>
        <taxon>Eukaryota</taxon>
        <taxon>Metazoa</taxon>
        <taxon>Ecdysozoa</taxon>
        <taxon>Arthropoda</taxon>
        <taxon>Hexapoda</taxon>
        <taxon>Insecta</taxon>
        <taxon>Pterygota</taxon>
        <taxon>Neoptera</taxon>
        <taxon>Endopterygota</taxon>
        <taxon>Lepidoptera</taxon>
        <taxon>Glossata</taxon>
        <taxon>Ditrysia</taxon>
        <taxon>Papilionoidea</taxon>
        <taxon>Nymphalidae</taxon>
        <taxon>Satyrinae</taxon>
        <taxon>Satyrini</taxon>
        <taxon>Parargina</taxon>
        <taxon>Pararge</taxon>
    </lineage>
</organism>
<sequence length="114" mass="11756">SASSRTTNIPTEHDGWTCKSRSIPSSTETECQATIYAASTKCNNGRYGRPRASLSQSNAAHTSGPVPAANGPATDAATNAATSHAATGTIASALAATTVSTTVLTYFLHFYNIF</sequence>
<dbReference type="AlphaFoldDB" id="S4P4N9"/>
<reference evidence="2" key="2">
    <citation type="submission" date="2013-05" db="EMBL/GenBank/DDBJ databases">
        <authorList>
            <person name="Carter J.-M."/>
            <person name="Baker S.C."/>
            <person name="Pink R."/>
            <person name="Carter D.R.F."/>
            <person name="Collins A."/>
            <person name="Tomlin J."/>
            <person name="Gibbs M."/>
            <person name="Breuker C.J."/>
        </authorList>
    </citation>
    <scope>NUCLEOTIDE SEQUENCE</scope>
    <source>
        <tissue evidence="2">Ovary</tissue>
    </source>
</reference>
<name>S4P4N9_9NEOP</name>
<reference evidence="2" key="1">
    <citation type="journal article" date="2013" name="BMC Genomics">
        <title>Unscrambling butterfly oogenesis.</title>
        <authorList>
            <person name="Carter J.M."/>
            <person name="Baker S.C."/>
            <person name="Pink R."/>
            <person name="Carter D.R."/>
            <person name="Collins A."/>
            <person name="Tomlin J."/>
            <person name="Gibbs M."/>
            <person name="Breuker C.J."/>
        </authorList>
    </citation>
    <scope>NUCLEOTIDE SEQUENCE</scope>
    <source>
        <tissue evidence="2">Ovary</tissue>
    </source>
</reference>
<evidence type="ECO:0000313" key="2">
    <source>
        <dbReference type="EMBL" id="JAA83603.1"/>
    </source>
</evidence>
<accession>S4P4N9</accession>
<feature type="compositionally biased region" description="Low complexity" evidence="1">
    <location>
        <begin position="67"/>
        <end position="77"/>
    </location>
</feature>
<protein>
    <submittedName>
        <fullName evidence="2">Putative mediator of RNA polymerase II transcription subunit 12</fullName>
    </submittedName>
</protein>
<proteinExistence type="predicted"/>
<feature type="compositionally biased region" description="Polar residues" evidence="1">
    <location>
        <begin position="1"/>
        <end position="10"/>
    </location>
</feature>
<evidence type="ECO:0000256" key="1">
    <source>
        <dbReference type="SAM" id="MobiDB-lite"/>
    </source>
</evidence>
<feature type="region of interest" description="Disordered" evidence="1">
    <location>
        <begin position="42"/>
        <end position="77"/>
    </location>
</feature>